<reference evidence="3 5" key="1">
    <citation type="submission" date="2020-01" db="EMBL/GenBank/DDBJ databases">
        <authorList>
            <consortium name="DOE Joint Genome Institute"/>
            <person name="Haridas S."/>
            <person name="Albert R."/>
            <person name="Binder M."/>
            <person name="Bloem J."/>
            <person name="Labutti K."/>
            <person name="Salamov A."/>
            <person name="Andreopoulos B."/>
            <person name="Baker S.E."/>
            <person name="Barry K."/>
            <person name="Bills G."/>
            <person name="Bluhm B.H."/>
            <person name="Cannon C."/>
            <person name="Castanera R."/>
            <person name="Culley D.E."/>
            <person name="Daum C."/>
            <person name="Ezra D."/>
            <person name="Gonzalez J.B."/>
            <person name="Henrissat B."/>
            <person name="Kuo A."/>
            <person name="Liang C."/>
            <person name="Lipzen A."/>
            <person name="Lutzoni F."/>
            <person name="Magnuson J."/>
            <person name="Mondo S."/>
            <person name="Nolan M."/>
            <person name="Ohm R."/>
            <person name="Pangilinan J."/>
            <person name="Park H.-J."/>
            <person name="Ramirez L."/>
            <person name="Alfaro M."/>
            <person name="Sun H."/>
            <person name="Tritt A."/>
            <person name="Yoshinaga Y."/>
            <person name="Zwiers L.-H."/>
            <person name="Turgeon B.G."/>
            <person name="Goodwin S.B."/>
            <person name="Spatafora J.W."/>
            <person name="Crous P.W."/>
            <person name="Grigoriev I.V."/>
        </authorList>
    </citation>
    <scope>NUCLEOTIDE SEQUENCE</scope>
    <source>
        <strain evidence="3 5">CBS 781.70</strain>
    </source>
</reference>
<dbReference type="RefSeq" id="XP_033533837.1">
    <property type="nucleotide sequence ID" value="XM_033676418.1"/>
</dbReference>
<feature type="compositionally biased region" description="Gly residues" evidence="2">
    <location>
        <begin position="480"/>
        <end position="491"/>
    </location>
</feature>
<dbReference type="GO" id="GO:0017128">
    <property type="term" value="F:phospholipid scramblase activity"/>
    <property type="evidence" value="ECO:0007669"/>
    <property type="project" value="InterPro"/>
</dbReference>
<comment type="similarity">
    <text evidence="1">Belongs to the phospholipid scramblase family.</text>
</comment>
<feature type="region of interest" description="Disordered" evidence="2">
    <location>
        <begin position="1"/>
        <end position="70"/>
    </location>
</feature>
<evidence type="ECO:0000256" key="1">
    <source>
        <dbReference type="ARBA" id="ARBA00005350"/>
    </source>
</evidence>
<feature type="compositionally biased region" description="Low complexity" evidence="2">
    <location>
        <begin position="28"/>
        <end position="46"/>
    </location>
</feature>
<dbReference type="AlphaFoldDB" id="A0A6G1G2R0"/>
<dbReference type="InterPro" id="IPR005552">
    <property type="entry name" value="Scramblase"/>
</dbReference>
<evidence type="ECO:0000256" key="2">
    <source>
        <dbReference type="SAM" id="MobiDB-lite"/>
    </source>
</evidence>
<sequence>MFRISRLASTQAPSLASRRIRPRPFLPSPTVTRTLTSTPPRRQQPPTDDPSKTEPKPSLSDALRDDASSGQSRLLGTVHTHYTPHGVLQPDHPAARILENSSIVIQRQLEMMNVVLGFEQANEYVIHDPEGNHIGYILETGGGIGKGITRQMMRTHRSFTSHILDRTGKEVLRIHRPIKLIKSRISIHDAFTPSDPSLPGPDPTTTSLTPGQHLTSPQISPSPLSSLPIIGEAQSEWAPLRRKYHLFHHHSAPAGPGEFAQFASINEAFLSWSFMLRDEDGRVIGNVDRNWAGLGREFLTDTGVYVLRMDAAAEEAAAGTAQEGVEKSGPPADVPTLSLDQRAIMLATAVSIDFDYFSRSRGGFMPFPMFWGSSEAGTVGVGGVGGAAGGMGEGAMMGAGGAAVYETMQGGRGAGGVAAAEQGNAPPGQTFDDASPQGGQDGESSLWADDPPDQNVQDPWGEKSDPWSGQDDPYQQQDGGESGESGGGEGGFSFWDFFGDE</sequence>
<dbReference type="EMBL" id="ML975158">
    <property type="protein sequence ID" value="KAF1812206.1"/>
    <property type="molecule type" value="Genomic_DNA"/>
</dbReference>
<feature type="compositionally biased region" description="Low complexity" evidence="2">
    <location>
        <begin position="492"/>
        <end position="501"/>
    </location>
</feature>
<feature type="region of interest" description="Disordered" evidence="2">
    <location>
        <begin position="191"/>
        <end position="222"/>
    </location>
</feature>
<feature type="region of interest" description="Disordered" evidence="2">
    <location>
        <begin position="413"/>
        <end position="501"/>
    </location>
</feature>
<gene>
    <name evidence="3 5" type="ORF">P152DRAFT_397609</name>
</gene>
<dbReference type="OrthoDB" id="191150at2759"/>
<feature type="compositionally biased region" description="Polar residues" evidence="2">
    <location>
        <begin position="203"/>
        <end position="213"/>
    </location>
</feature>
<proteinExistence type="inferred from homology"/>
<dbReference type="PANTHER" id="PTHR23248">
    <property type="entry name" value="PHOSPHOLIPID SCRAMBLASE-RELATED"/>
    <property type="match status" value="1"/>
</dbReference>
<dbReference type="GeneID" id="54416988"/>
<dbReference type="PANTHER" id="PTHR23248:SF9">
    <property type="entry name" value="PHOSPHOLIPID SCRAMBLASE"/>
    <property type="match status" value="1"/>
</dbReference>
<keyword evidence="4" id="KW-1185">Reference proteome</keyword>
<protein>
    <submittedName>
        <fullName evidence="3 5">Scramblase-domain-containing protein</fullName>
    </submittedName>
</protein>
<accession>A0A6G1G2R0</accession>
<reference evidence="5" key="3">
    <citation type="submission" date="2025-04" db="UniProtKB">
        <authorList>
            <consortium name="RefSeq"/>
        </authorList>
    </citation>
    <scope>IDENTIFICATION</scope>
    <source>
        <strain evidence="5">CBS 781.70</strain>
    </source>
</reference>
<reference evidence="5" key="2">
    <citation type="submission" date="2020-04" db="EMBL/GenBank/DDBJ databases">
        <authorList>
            <consortium name="NCBI Genome Project"/>
        </authorList>
    </citation>
    <scope>NUCLEOTIDE SEQUENCE</scope>
    <source>
        <strain evidence="5">CBS 781.70</strain>
    </source>
</reference>
<organism evidence="3">
    <name type="scientific">Eremomyces bilateralis CBS 781.70</name>
    <dbReference type="NCBI Taxonomy" id="1392243"/>
    <lineage>
        <taxon>Eukaryota</taxon>
        <taxon>Fungi</taxon>
        <taxon>Dikarya</taxon>
        <taxon>Ascomycota</taxon>
        <taxon>Pezizomycotina</taxon>
        <taxon>Dothideomycetes</taxon>
        <taxon>Dothideomycetes incertae sedis</taxon>
        <taxon>Eremomycetales</taxon>
        <taxon>Eremomycetaceae</taxon>
        <taxon>Eremomyces</taxon>
    </lineage>
</organism>
<evidence type="ECO:0000313" key="3">
    <source>
        <dbReference type="EMBL" id="KAF1812206.1"/>
    </source>
</evidence>
<dbReference type="Proteomes" id="UP000504638">
    <property type="component" value="Unplaced"/>
</dbReference>
<evidence type="ECO:0000313" key="4">
    <source>
        <dbReference type="Proteomes" id="UP000504638"/>
    </source>
</evidence>
<dbReference type="GO" id="GO:0005886">
    <property type="term" value="C:plasma membrane"/>
    <property type="evidence" value="ECO:0007669"/>
    <property type="project" value="TreeGrafter"/>
</dbReference>
<dbReference type="Pfam" id="PF03803">
    <property type="entry name" value="Scramblase"/>
    <property type="match status" value="2"/>
</dbReference>
<evidence type="ECO:0000313" key="5">
    <source>
        <dbReference type="RefSeq" id="XP_033533837.1"/>
    </source>
</evidence>
<name>A0A6G1G2R0_9PEZI</name>
<feature type="compositionally biased region" description="Low complexity" evidence="2">
    <location>
        <begin position="469"/>
        <end position="479"/>
    </location>
</feature>